<evidence type="ECO:0000313" key="1">
    <source>
        <dbReference type="EMBL" id="SPN79126.1"/>
    </source>
</evidence>
<proteinExistence type="predicted"/>
<reference evidence="1" key="1">
    <citation type="submission" date="2018-03" db="EMBL/GenBank/DDBJ databases">
        <authorList>
            <consortium name="Urmite Genomes"/>
        </authorList>
    </citation>
    <scope>NUCLEOTIDE SEQUENCE [LARGE SCALE GENOMIC DNA]</scope>
    <source>
        <strain evidence="1">IHUMI-S29</strain>
    </source>
</reference>
<name>A0A2R8FDT2_9VIRU</name>
<gene>
    <name evidence="1" type="ORF">ZAZAV_177</name>
</gene>
<sequence>MAGTLRGTLLHRYTYEEIRDLCFTEGSTFTSAFDCDWDVWRDKAVADFGISPQFFDLIRTLSGPQRYLQIASYVKLTPLSGVRVYKDTETCPCFIEGVYEALDGFREALYRKDPEMLLWFANRVKPKQDEELIRMFPGEQSKLARVEKLVAQWEREKDISLWRDDGSVNYLLYIIRRGNVRELDQIIHRYFTLPEGFSIEKDISKVPFWEIYDEQGHLRTIYNLPLQTLDPEMEGLFDDLVKAVLGSGDTRIADFFLSIFRNREMRKKRPSFYRVVYASAKNSLKVHRKPEEAYGIQLRFFDQSYNGDGQWYDYMVELLLFLKEQGRDINPNKIWSNLGNIPYITTLLPLVSRERAKEFLEDKIIYSPGVDYNILYPLSTSLIEEYLQKDGI</sequence>
<organism evidence="1">
    <name type="scientific">Cedratvirus Zaza IHUMI</name>
    <dbReference type="NCBI Taxonomy" id="2126979"/>
    <lineage>
        <taxon>Viruses</taxon>
        <taxon>Pithoviruses</taxon>
    </lineage>
</organism>
<dbReference type="Proteomes" id="UP000270547">
    <property type="component" value="Segment"/>
</dbReference>
<accession>A0A2R8FDT2</accession>
<protein>
    <submittedName>
        <fullName evidence="1">Uncharacterized protein</fullName>
    </submittedName>
</protein>
<dbReference type="EMBL" id="LT994652">
    <property type="protein sequence ID" value="SPN79126.1"/>
    <property type="molecule type" value="Genomic_DNA"/>
</dbReference>